<dbReference type="EMBL" id="BBIO01000023">
    <property type="protein sequence ID" value="GAK46651.1"/>
    <property type="molecule type" value="Genomic_DNA"/>
</dbReference>
<proteinExistence type="predicted"/>
<comment type="caution">
    <text evidence="2">The sequence shown here is derived from an EMBL/GenBank/DDBJ whole genome shotgun (WGS) entry which is preliminary data.</text>
</comment>
<sequence length="159" mass="17953">MKNYIEMPASRRSNPSASAPGSSDDVSTRPGPRRRMAKPKPVQFVCDAEFAKALKDYAADESQRAGRNVSMSEVIRRALDAHMDAKEGHSASIEPVLLEVAFQLRAAGRLLNQFCRDLYFDRFGDETVERIPLRDFQMMMSVFAEQAEQVGKIIEELKR</sequence>
<dbReference type="Proteomes" id="UP000028702">
    <property type="component" value="Unassembled WGS sequence"/>
</dbReference>
<dbReference type="AlphaFoldDB" id="A0A081BF33"/>
<dbReference type="RefSeq" id="WP_197052969.1">
    <property type="nucleotide sequence ID" value="NZ_BBIO01000023.1"/>
</dbReference>
<reference evidence="2 3" key="1">
    <citation type="submission" date="2014-07" db="EMBL/GenBank/DDBJ databases">
        <title>Tepidicaulis marinum gen. nov., sp. nov., a novel marine bacterium denitrifying nitrate to nitrous oxide strictly under microaerobic conditions.</title>
        <authorList>
            <person name="Takeuchi M."/>
            <person name="Yamagishi T."/>
            <person name="Kamagata Y."/>
            <person name="Oshima K."/>
            <person name="Hattori M."/>
            <person name="Katayama T."/>
            <person name="Hanada S."/>
            <person name="Tamaki H."/>
            <person name="Marumo K."/>
            <person name="Maeda H."/>
            <person name="Nedachi M."/>
            <person name="Iwasaki W."/>
            <person name="Suwa Y."/>
            <person name="Sakata S."/>
        </authorList>
    </citation>
    <scope>NUCLEOTIDE SEQUENCE [LARGE SCALE GENOMIC DNA]</scope>
    <source>
        <strain evidence="2 3">MA2</strain>
    </source>
</reference>
<protein>
    <submittedName>
        <fullName evidence="2">E3 ubiquitin-protein ligase TTC3-like, partial</fullName>
    </submittedName>
</protein>
<name>A0A081BF33_9HYPH</name>
<evidence type="ECO:0000313" key="2">
    <source>
        <dbReference type="EMBL" id="GAK46651.1"/>
    </source>
</evidence>
<evidence type="ECO:0000313" key="3">
    <source>
        <dbReference type="Proteomes" id="UP000028702"/>
    </source>
</evidence>
<feature type="region of interest" description="Disordered" evidence="1">
    <location>
        <begin position="1"/>
        <end position="40"/>
    </location>
</feature>
<keyword evidence="3" id="KW-1185">Reference proteome</keyword>
<evidence type="ECO:0000256" key="1">
    <source>
        <dbReference type="SAM" id="MobiDB-lite"/>
    </source>
</evidence>
<organism evidence="2 3">
    <name type="scientific">Tepidicaulis marinus</name>
    <dbReference type="NCBI Taxonomy" id="1333998"/>
    <lineage>
        <taxon>Bacteria</taxon>
        <taxon>Pseudomonadati</taxon>
        <taxon>Pseudomonadota</taxon>
        <taxon>Alphaproteobacteria</taxon>
        <taxon>Hyphomicrobiales</taxon>
        <taxon>Parvibaculaceae</taxon>
        <taxon>Tepidicaulis</taxon>
    </lineage>
</organism>
<accession>A0A081BF33</accession>
<feature type="compositionally biased region" description="Low complexity" evidence="1">
    <location>
        <begin position="8"/>
        <end position="23"/>
    </location>
</feature>
<gene>
    <name evidence="2" type="ORF">M2A_3150</name>
</gene>